<gene>
    <name evidence="3" type="primary">LOC18585698</name>
</gene>
<accession>A0AB32X1H8</accession>
<dbReference type="Pfam" id="PF14111">
    <property type="entry name" value="DUF4283"/>
    <property type="match status" value="1"/>
</dbReference>
<dbReference type="KEGG" id="tcc:18585698"/>
<evidence type="ECO:0000313" key="2">
    <source>
        <dbReference type="Proteomes" id="UP000694886"/>
    </source>
</evidence>
<reference evidence="3" key="2">
    <citation type="submission" date="2025-08" db="UniProtKB">
        <authorList>
            <consortium name="RefSeq"/>
        </authorList>
    </citation>
    <scope>IDENTIFICATION</scope>
</reference>
<dbReference type="PANTHER" id="PTHR31286:SF179">
    <property type="entry name" value="RNASE H TYPE-1 DOMAIN-CONTAINING PROTEIN"/>
    <property type="match status" value="1"/>
</dbReference>
<sequence length="302" mass="34603">MPKLQEVKPAFKGIGLLGAYEIKWLDYKHVIIHLSNDQDCNRIWTRQQWFIAGQKIRIFKWPLEFEAKTESPIVPVWISFPNLKAHLYEKFALLLIVKTIGKPLFVDNATTKGSRPSMARVCVEYDCRKLPIDQVWIVTQKRNTGIVTNGYAQKVEFSHMPNYWDHCCHVGHNETNCLVLGNNSKSLGSMKPQLKGQPKPILNVSKTQTREKIDEEREDKAKGIMVEDIQPATKQTDMSKQSIWRVVSKVGKSGAKDLTENEIDVENRDADSVIPVSNRFQKIMEVDNHEDTTNSNLETVNK</sequence>
<dbReference type="RefSeq" id="XP_017984223.1">
    <property type="nucleotide sequence ID" value="XM_018128734.1"/>
</dbReference>
<reference evidence="2" key="1">
    <citation type="journal article" date="1997" name="Nucleic Acids Res.">
        <title>tRNAscan-SE: a program for improved detection of transfer RNA genes in genomic sequence.</title>
        <authorList>
            <person name="Lowe T.M."/>
            <person name="Eddy S.R."/>
        </authorList>
    </citation>
    <scope>NUCLEOTIDE SEQUENCE [LARGE SCALE GENOMIC DNA]</scope>
    <source>
        <strain evidence="2">r\B97-61/B2</strain>
    </source>
</reference>
<name>A0AB32X1H8_THECC</name>
<dbReference type="AlphaFoldDB" id="A0AB32X1H8"/>
<dbReference type="PANTHER" id="PTHR31286">
    <property type="entry name" value="GLYCINE-RICH CELL WALL STRUCTURAL PROTEIN 1.8-LIKE"/>
    <property type="match status" value="1"/>
</dbReference>
<evidence type="ECO:0000313" key="3">
    <source>
        <dbReference type="RefSeq" id="XP_017984223.1"/>
    </source>
</evidence>
<dbReference type="InterPro" id="IPR040256">
    <property type="entry name" value="At4g02000-like"/>
</dbReference>
<proteinExistence type="predicted"/>
<dbReference type="Gramene" id="Tc10v2_t000010.1">
    <property type="protein sequence ID" value="Tc10v2_p000010.1"/>
    <property type="gene ID" value="Tc10v2_g000010"/>
</dbReference>
<protein>
    <submittedName>
        <fullName evidence="3">Uncharacterized protein LOC18585698</fullName>
    </submittedName>
</protein>
<dbReference type="Proteomes" id="UP000694886">
    <property type="component" value="Chromosome 10"/>
</dbReference>
<evidence type="ECO:0000259" key="1">
    <source>
        <dbReference type="Pfam" id="PF14111"/>
    </source>
</evidence>
<feature type="domain" description="DUF4283" evidence="1">
    <location>
        <begin position="15"/>
        <end position="66"/>
    </location>
</feature>
<dbReference type="GeneID" id="18585698"/>
<organism evidence="2 3">
    <name type="scientific">Theobroma cacao</name>
    <name type="common">Cacao</name>
    <name type="synonym">Cocoa</name>
    <dbReference type="NCBI Taxonomy" id="3641"/>
    <lineage>
        <taxon>Eukaryota</taxon>
        <taxon>Viridiplantae</taxon>
        <taxon>Streptophyta</taxon>
        <taxon>Embryophyta</taxon>
        <taxon>Tracheophyta</taxon>
        <taxon>Spermatophyta</taxon>
        <taxon>Magnoliopsida</taxon>
        <taxon>eudicotyledons</taxon>
        <taxon>Gunneridae</taxon>
        <taxon>Pentapetalae</taxon>
        <taxon>rosids</taxon>
        <taxon>malvids</taxon>
        <taxon>Malvales</taxon>
        <taxon>Malvaceae</taxon>
        <taxon>Byttnerioideae</taxon>
        <taxon>Theobroma</taxon>
    </lineage>
</organism>
<dbReference type="InterPro" id="IPR025558">
    <property type="entry name" value="DUF4283"/>
</dbReference>